<gene>
    <name evidence="2" type="ORF">PLEPLA_LOCUS18318</name>
</gene>
<feature type="compositionally biased region" description="Basic and acidic residues" evidence="1">
    <location>
        <begin position="84"/>
        <end position="104"/>
    </location>
</feature>
<accession>A0A9N7YM42</accession>
<keyword evidence="3" id="KW-1185">Reference proteome</keyword>
<organism evidence="2 3">
    <name type="scientific">Pleuronectes platessa</name>
    <name type="common">European plaice</name>
    <dbReference type="NCBI Taxonomy" id="8262"/>
    <lineage>
        <taxon>Eukaryota</taxon>
        <taxon>Metazoa</taxon>
        <taxon>Chordata</taxon>
        <taxon>Craniata</taxon>
        <taxon>Vertebrata</taxon>
        <taxon>Euteleostomi</taxon>
        <taxon>Actinopterygii</taxon>
        <taxon>Neopterygii</taxon>
        <taxon>Teleostei</taxon>
        <taxon>Neoteleostei</taxon>
        <taxon>Acanthomorphata</taxon>
        <taxon>Carangaria</taxon>
        <taxon>Pleuronectiformes</taxon>
        <taxon>Pleuronectoidei</taxon>
        <taxon>Pleuronectidae</taxon>
        <taxon>Pleuronectes</taxon>
    </lineage>
</organism>
<sequence length="201" mass="22117">MEGIRDTRYVVVLLPNNRPPQCIWTGRCPSRYHQSLAGRKSGERDCPSTRIAKLEPACLRASSLLECPWAMRSLLELASTTQEELLHSDTTEQESKERSDEGWRHSGLCKASRREGASVSTPVCVDQGLAIVQSLYTVLQSAALRLARHTSGCQQPPASRPNQDGQSGSTRAHSGDSAVSDVRRTMRLLSPPQSRPAVLLR</sequence>
<dbReference type="EMBL" id="CADEAL010001224">
    <property type="protein sequence ID" value="CAB1430336.1"/>
    <property type="molecule type" value="Genomic_DNA"/>
</dbReference>
<dbReference type="AlphaFoldDB" id="A0A9N7YM42"/>
<evidence type="ECO:0000313" key="3">
    <source>
        <dbReference type="Proteomes" id="UP001153269"/>
    </source>
</evidence>
<evidence type="ECO:0000313" key="2">
    <source>
        <dbReference type="EMBL" id="CAB1430336.1"/>
    </source>
</evidence>
<dbReference type="Proteomes" id="UP001153269">
    <property type="component" value="Unassembled WGS sequence"/>
</dbReference>
<protein>
    <submittedName>
        <fullName evidence="2">Uncharacterized protein</fullName>
    </submittedName>
</protein>
<comment type="caution">
    <text evidence="2">The sequence shown here is derived from an EMBL/GenBank/DDBJ whole genome shotgun (WGS) entry which is preliminary data.</text>
</comment>
<reference evidence="2" key="1">
    <citation type="submission" date="2020-03" db="EMBL/GenBank/DDBJ databases">
        <authorList>
            <person name="Weist P."/>
        </authorList>
    </citation>
    <scope>NUCLEOTIDE SEQUENCE</scope>
</reference>
<evidence type="ECO:0000256" key="1">
    <source>
        <dbReference type="SAM" id="MobiDB-lite"/>
    </source>
</evidence>
<feature type="region of interest" description="Disordered" evidence="1">
    <location>
        <begin position="84"/>
        <end position="107"/>
    </location>
</feature>
<feature type="compositionally biased region" description="Polar residues" evidence="1">
    <location>
        <begin position="151"/>
        <end position="172"/>
    </location>
</feature>
<proteinExistence type="predicted"/>
<feature type="region of interest" description="Disordered" evidence="1">
    <location>
        <begin position="150"/>
        <end position="201"/>
    </location>
</feature>
<name>A0A9N7YM42_PLEPL</name>